<keyword evidence="2" id="KW-0378">Hydrolase</keyword>
<dbReference type="InterPro" id="IPR044925">
    <property type="entry name" value="His-Me_finger_sf"/>
</dbReference>
<dbReference type="InterPro" id="IPR007346">
    <property type="entry name" value="Endonuclease-I"/>
</dbReference>
<dbReference type="EMBL" id="LAZR01004310">
    <property type="protein sequence ID" value="KKN09754.1"/>
    <property type="molecule type" value="Genomic_DNA"/>
</dbReference>
<dbReference type="GO" id="GO:0016787">
    <property type="term" value="F:hydrolase activity"/>
    <property type="evidence" value="ECO:0007669"/>
    <property type="project" value="UniProtKB-KW"/>
</dbReference>
<dbReference type="GO" id="GO:0004518">
    <property type="term" value="F:nuclease activity"/>
    <property type="evidence" value="ECO:0007669"/>
    <property type="project" value="UniProtKB-KW"/>
</dbReference>
<evidence type="ECO:0000256" key="2">
    <source>
        <dbReference type="ARBA" id="ARBA00022801"/>
    </source>
</evidence>
<organism evidence="3">
    <name type="scientific">marine sediment metagenome</name>
    <dbReference type="NCBI Taxonomy" id="412755"/>
    <lineage>
        <taxon>unclassified sequences</taxon>
        <taxon>metagenomes</taxon>
        <taxon>ecological metagenomes</taxon>
    </lineage>
</organism>
<evidence type="ECO:0000313" key="3">
    <source>
        <dbReference type="EMBL" id="KKN09754.1"/>
    </source>
</evidence>
<dbReference type="SUPFAM" id="SSF57884">
    <property type="entry name" value="Ada DNA repair protein, N-terminal domain (N-Ada 10)"/>
    <property type="match status" value="1"/>
</dbReference>
<protein>
    <submittedName>
        <fullName evidence="3">Uncharacterized protein</fullName>
    </submittedName>
</protein>
<dbReference type="Gene3D" id="3.40.10.10">
    <property type="entry name" value="DNA Methylphosphotriester Repair Domain"/>
    <property type="match status" value="1"/>
</dbReference>
<name>A0A0F9MVG3_9ZZZZ</name>
<dbReference type="SUPFAM" id="SSF54060">
    <property type="entry name" value="His-Me finger endonucleases"/>
    <property type="match status" value="1"/>
</dbReference>
<gene>
    <name evidence="3" type="ORF">LCGC14_1043490</name>
</gene>
<dbReference type="AlphaFoldDB" id="A0A0F9MVG3"/>
<sequence length="306" mass="35094">MRFGLRTIYVLVCLTFAVQVNAQPSSFYQAKQWSQKVYSVHPETFYCGCRITWKRSTSGGYPDLQSCGYSIRSAGPRANRTEWEHVVPAYSMAHQRACWREGGRENCRRTDPVFEQMEADMFNLVPAVGEINGDRKAYRFGMLPGEPNQYGRCSAKISSSQRVMEPRPEVRGDIARTYFYMSQQYGLKISKQQQRLFKAWDKQDPVDDWERSRELRIAKYMGHGNPFVRNAKPWSAGKTSNLASAAVEPAVSRERDLGEIRGNRNSMIYHRPDCPSYDRMAPRNIVPFESSEHARNAGYRVAGNCP</sequence>
<accession>A0A0F9MVG3</accession>
<dbReference type="Pfam" id="PF04231">
    <property type="entry name" value="Endonuclease_1"/>
    <property type="match status" value="1"/>
</dbReference>
<comment type="caution">
    <text evidence="3">The sequence shown here is derived from an EMBL/GenBank/DDBJ whole genome shotgun (WGS) entry which is preliminary data.</text>
</comment>
<reference evidence="3" key="1">
    <citation type="journal article" date="2015" name="Nature">
        <title>Complex archaea that bridge the gap between prokaryotes and eukaryotes.</title>
        <authorList>
            <person name="Spang A."/>
            <person name="Saw J.H."/>
            <person name="Jorgensen S.L."/>
            <person name="Zaremba-Niedzwiedzka K."/>
            <person name="Martijn J."/>
            <person name="Lind A.E."/>
            <person name="van Eijk R."/>
            <person name="Schleper C."/>
            <person name="Guy L."/>
            <person name="Ettema T.J."/>
        </authorList>
    </citation>
    <scope>NUCLEOTIDE SEQUENCE</scope>
</reference>
<evidence type="ECO:0000256" key="1">
    <source>
        <dbReference type="ARBA" id="ARBA00022722"/>
    </source>
</evidence>
<dbReference type="PANTHER" id="PTHR33607">
    <property type="entry name" value="ENDONUCLEASE-1"/>
    <property type="match status" value="1"/>
</dbReference>
<dbReference type="InterPro" id="IPR035451">
    <property type="entry name" value="Ada-like_dom_sf"/>
</dbReference>
<keyword evidence="1" id="KW-0540">Nuclease</keyword>
<dbReference type="PANTHER" id="PTHR33607:SF2">
    <property type="entry name" value="ENDONUCLEASE-1"/>
    <property type="match status" value="1"/>
</dbReference>
<proteinExistence type="predicted"/>